<dbReference type="Gene3D" id="3.40.50.1110">
    <property type="entry name" value="SGNH hydrolase"/>
    <property type="match status" value="1"/>
</dbReference>
<dbReference type="InterPro" id="IPR036514">
    <property type="entry name" value="SGNH_hydro_sf"/>
</dbReference>
<evidence type="ECO:0000259" key="1">
    <source>
        <dbReference type="Pfam" id="PF13472"/>
    </source>
</evidence>
<dbReference type="PANTHER" id="PTHR30383">
    <property type="entry name" value="THIOESTERASE 1/PROTEASE 1/LYSOPHOSPHOLIPASE L1"/>
    <property type="match status" value="1"/>
</dbReference>
<comment type="caution">
    <text evidence="2">The sequence shown here is derived from an EMBL/GenBank/DDBJ whole genome shotgun (WGS) entry which is preliminary data.</text>
</comment>
<protein>
    <submittedName>
        <fullName evidence="2">Lysophospholipase</fullName>
    </submittedName>
</protein>
<dbReference type="EMBL" id="RXNR01000079">
    <property type="protein sequence ID" value="RTQ88308.1"/>
    <property type="molecule type" value="Genomic_DNA"/>
</dbReference>
<gene>
    <name evidence="2" type="ORF">EKG35_17955</name>
</gene>
<evidence type="ECO:0000313" key="2">
    <source>
        <dbReference type="EMBL" id="RTQ88308.1"/>
    </source>
</evidence>
<dbReference type="SUPFAM" id="SSF52266">
    <property type="entry name" value="SGNH hydrolase"/>
    <property type="match status" value="1"/>
</dbReference>
<organism evidence="2 3">
    <name type="scientific">Lysinibacillus telephonicus</name>
    <dbReference type="NCBI Taxonomy" id="1714840"/>
    <lineage>
        <taxon>Bacteria</taxon>
        <taxon>Bacillati</taxon>
        <taxon>Bacillota</taxon>
        <taxon>Bacilli</taxon>
        <taxon>Bacillales</taxon>
        <taxon>Bacillaceae</taxon>
        <taxon>Lysinibacillus</taxon>
    </lineage>
</organism>
<dbReference type="Proteomes" id="UP000276349">
    <property type="component" value="Unassembled WGS sequence"/>
</dbReference>
<name>A0A3S0JKZ1_9BACI</name>
<feature type="domain" description="SGNH hydrolase-type esterase" evidence="1">
    <location>
        <begin position="86"/>
        <end position="277"/>
    </location>
</feature>
<dbReference type="PANTHER" id="PTHR30383:SF27">
    <property type="entry name" value="SPORE GERMINATION LIPASE LIPC"/>
    <property type="match status" value="1"/>
</dbReference>
<proteinExistence type="predicted"/>
<dbReference type="OrthoDB" id="252349at2"/>
<accession>A0A3S0JKZ1</accession>
<dbReference type="InterPro" id="IPR013830">
    <property type="entry name" value="SGNH_hydro"/>
</dbReference>
<dbReference type="Pfam" id="PF13472">
    <property type="entry name" value="Lipase_GDSL_2"/>
    <property type="match status" value="1"/>
</dbReference>
<dbReference type="RefSeq" id="WP_126295923.1">
    <property type="nucleotide sequence ID" value="NZ_CP185866.1"/>
</dbReference>
<keyword evidence="3" id="KW-1185">Reference proteome</keyword>
<dbReference type="AlphaFoldDB" id="A0A3S0JKZ1"/>
<evidence type="ECO:0000313" key="3">
    <source>
        <dbReference type="Proteomes" id="UP000276349"/>
    </source>
</evidence>
<reference evidence="2 3" key="1">
    <citation type="submission" date="2018-12" db="EMBL/GenBank/DDBJ databases">
        <authorList>
            <person name="Yu L."/>
        </authorList>
    </citation>
    <scope>NUCLEOTIDE SEQUENCE [LARGE SCALE GENOMIC DNA]</scope>
    <source>
        <strain evidence="2 3">S5H2222</strain>
    </source>
</reference>
<dbReference type="GO" id="GO:0004622">
    <property type="term" value="F:phosphatidylcholine lysophospholipase activity"/>
    <property type="evidence" value="ECO:0007669"/>
    <property type="project" value="TreeGrafter"/>
</dbReference>
<sequence>MKFVNENDINQLNGLNEFTEINSDNIKSSAMQPLSISDKTKESRVLDKADQLYSYPFQGIIKEYMLDDTAEPQEVEQEETKIYYLALGDSLTRGVGDEERKSGYTKRLAEKIEQWSDFSEVVLDNRGKRGRRSDQLLALLEKGHYDNEIKNSQLITITIGGNDIMKVVKKDIFNLKKEEFDNELVEFELRIDKIIKEIRLRNPDVPIILIGLYNPFSVITDEITEFESIISEWNKSILEVSENYPNACFVDVEDLFDTNANLVYHTDFFHPNGYGYTIMTERIVSIMKNCNIEDPTNGLILFH</sequence>
<dbReference type="InterPro" id="IPR051532">
    <property type="entry name" value="Ester_Hydrolysis_Enzymes"/>
</dbReference>